<keyword evidence="2 5" id="KW-0812">Transmembrane</keyword>
<dbReference type="PANTHER" id="PTHR23427">
    <property type="entry name" value="SURFEIT LOCUS PROTEIN"/>
    <property type="match status" value="1"/>
</dbReference>
<keyword evidence="4 5" id="KW-0472">Membrane</keyword>
<reference evidence="6" key="1">
    <citation type="submission" date="2018-06" db="EMBL/GenBank/DDBJ databases">
        <authorList>
            <person name="Zhirakovskaya E."/>
        </authorList>
    </citation>
    <scope>NUCLEOTIDE SEQUENCE</scope>
</reference>
<dbReference type="InterPro" id="IPR045214">
    <property type="entry name" value="Surf1/Surf4"/>
</dbReference>
<dbReference type="PROSITE" id="PS50895">
    <property type="entry name" value="SURF1"/>
    <property type="match status" value="1"/>
</dbReference>
<dbReference type="GO" id="GO:0016020">
    <property type="term" value="C:membrane"/>
    <property type="evidence" value="ECO:0007669"/>
    <property type="project" value="UniProtKB-SubCell"/>
</dbReference>
<accession>A0A3B0RU05</accession>
<evidence type="ECO:0000256" key="3">
    <source>
        <dbReference type="ARBA" id="ARBA00022989"/>
    </source>
</evidence>
<gene>
    <name evidence="6" type="ORF">MNBD_ALPHA05-498</name>
</gene>
<feature type="non-terminal residue" evidence="6">
    <location>
        <position position="95"/>
    </location>
</feature>
<feature type="transmembrane region" description="Helical" evidence="5">
    <location>
        <begin position="12"/>
        <end position="34"/>
    </location>
</feature>
<evidence type="ECO:0000256" key="4">
    <source>
        <dbReference type="ARBA" id="ARBA00023136"/>
    </source>
</evidence>
<name>A0A3B0RU05_9ZZZZ</name>
<dbReference type="AlphaFoldDB" id="A0A3B0RU05"/>
<sequence length="95" mass="10631">MLAGFIGNRRFLFRPILTICVLAGLAMLISLGTWQLKRLDWKQGLITKIEARAEAPPMALEEAIARADAGEDMEYAPVRVRGRVQPEFEARLFGS</sequence>
<evidence type="ECO:0000313" key="6">
    <source>
        <dbReference type="EMBL" id="VAV96920.1"/>
    </source>
</evidence>
<dbReference type="InterPro" id="IPR002994">
    <property type="entry name" value="Surf1/Shy1"/>
</dbReference>
<proteinExistence type="predicted"/>
<evidence type="ECO:0000256" key="2">
    <source>
        <dbReference type="ARBA" id="ARBA00022692"/>
    </source>
</evidence>
<protein>
    <submittedName>
        <fullName evidence="6">Cytochrome oxidase biogenesis protein Surf1, facilitates heme A insertion</fullName>
    </submittedName>
</protein>
<dbReference type="PANTHER" id="PTHR23427:SF2">
    <property type="entry name" value="SURFEIT LOCUS PROTEIN 1"/>
    <property type="match status" value="1"/>
</dbReference>
<dbReference type="Pfam" id="PF02104">
    <property type="entry name" value="SURF1"/>
    <property type="match status" value="1"/>
</dbReference>
<comment type="subcellular location">
    <subcellularLocation>
        <location evidence="1">Membrane</location>
    </subcellularLocation>
</comment>
<keyword evidence="3 5" id="KW-1133">Transmembrane helix</keyword>
<evidence type="ECO:0000256" key="5">
    <source>
        <dbReference type="SAM" id="Phobius"/>
    </source>
</evidence>
<organism evidence="6">
    <name type="scientific">hydrothermal vent metagenome</name>
    <dbReference type="NCBI Taxonomy" id="652676"/>
    <lineage>
        <taxon>unclassified sequences</taxon>
        <taxon>metagenomes</taxon>
        <taxon>ecological metagenomes</taxon>
    </lineage>
</organism>
<evidence type="ECO:0000256" key="1">
    <source>
        <dbReference type="ARBA" id="ARBA00004370"/>
    </source>
</evidence>
<dbReference type="EMBL" id="UOEH01000213">
    <property type="protein sequence ID" value="VAV96920.1"/>
    <property type="molecule type" value="Genomic_DNA"/>
</dbReference>